<protein>
    <recommendedName>
        <fullName evidence="4">Secreted protein</fullName>
    </recommendedName>
</protein>
<accession>A0A0A6S159</accession>
<feature type="chain" id="PRO_5007388036" description="Secreted protein" evidence="1">
    <location>
        <begin position="22"/>
        <end position="587"/>
    </location>
</feature>
<evidence type="ECO:0008006" key="4">
    <source>
        <dbReference type="Google" id="ProtNLM"/>
    </source>
</evidence>
<dbReference type="AlphaFoldDB" id="A0A0A6S159"/>
<proteinExistence type="predicted"/>
<evidence type="ECO:0000256" key="1">
    <source>
        <dbReference type="SAM" id="SignalP"/>
    </source>
</evidence>
<reference evidence="2 3" key="1">
    <citation type="journal article" date="2016" name="Front. Microbiol.">
        <title>Single-Cell (Meta-)Genomics of a Dimorphic Candidatus Thiomargarita nelsonii Reveals Genomic Plasticity.</title>
        <authorList>
            <person name="Flood B.E."/>
            <person name="Fliss P."/>
            <person name="Jones D.S."/>
            <person name="Dick G.J."/>
            <person name="Jain S."/>
            <person name="Kaster A.K."/>
            <person name="Winkel M."/>
            <person name="Mussmann M."/>
            <person name="Bailey J."/>
        </authorList>
    </citation>
    <scope>NUCLEOTIDE SEQUENCE [LARGE SCALE GENOMIC DNA]</scope>
    <source>
        <strain evidence="2">Hydrate Ridge</strain>
    </source>
</reference>
<organism evidence="2 3">
    <name type="scientific">Candidatus Thiomargarita nelsonii</name>
    <dbReference type="NCBI Taxonomy" id="1003181"/>
    <lineage>
        <taxon>Bacteria</taxon>
        <taxon>Pseudomonadati</taxon>
        <taxon>Pseudomonadota</taxon>
        <taxon>Gammaproteobacteria</taxon>
        <taxon>Thiotrichales</taxon>
        <taxon>Thiotrichaceae</taxon>
        <taxon>Thiomargarita</taxon>
    </lineage>
</organism>
<comment type="caution">
    <text evidence="2">The sequence shown here is derived from an EMBL/GenBank/DDBJ whole genome shotgun (WGS) entry which is preliminary data.</text>
</comment>
<gene>
    <name evidence="2" type="ORF">PN36_12885</name>
</gene>
<name>A0A0A6S159_9GAMM</name>
<evidence type="ECO:0000313" key="2">
    <source>
        <dbReference type="EMBL" id="KHD09866.1"/>
    </source>
</evidence>
<keyword evidence="3" id="KW-1185">Reference proteome</keyword>
<sequence>MPTVFLKIISLFLIFLTEALATHNTAVEYALSELLKAGWRKEAAQSVVTVNSAWFTILKQEHENDFYYQINLLKQLEHSIIISRFLRKHPETAGLLALSDNPILLVKMLNKQDCYNAISSFYAIHTTDVQLLTEALENHRALLCQLAERGILGAATVFIFPRHTKGAKEYDAWLEKVFEKYLWHSDEKLAQIIGFLIENGQSIRQRLDQDHDFYKRFRQELWPTLMRVVEKNGVFELFANDPHIWDLLALKEGEILLNKWGLAQNSLLFGDSRYLAALHPIIIQILLQGDDKIVEALFRYKDEPLFHNLIRRPLSAKTQAALMNNLESMCPNYPEQVCPELPYHLRYLASISDNVALAEEVGALESGLITWIPFHGSYYAIKKMVQGREITSDDMLNMGIDALVFVPASFFAGPFAGGVQPLAQEIVVSIGLQAISFTPYPYHLVKPLGTFVIRTGNETSKMLTQKKELAEKLGQENMIPTATEQVTAFMKQSQEIFNQQLGPERISYDVTKPLLFLYTGNLIEFEASIFMRNDAKVVMNPARGLSESFFRETAERALSAQTRRRQEVSAWQQNISAWWLMNAAVAP</sequence>
<feature type="signal peptide" evidence="1">
    <location>
        <begin position="1"/>
        <end position="21"/>
    </location>
</feature>
<keyword evidence="1" id="KW-0732">Signal</keyword>
<dbReference type="EMBL" id="JSZA02000041">
    <property type="protein sequence ID" value="KHD09866.1"/>
    <property type="molecule type" value="Genomic_DNA"/>
</dbReference>
<evidence type="ECO:0000313" key="3">
    <source>
        <dbReference type="Proteomes" id="UP000030428"/>
    </source>
</evidence>
<dbReference type="Proteomes" id="UP000030428">
    <property type="component" value="Unassembled WGS sequence"/>
</dbReference>